<feature type="active site" description="Proton donor/acceptor" evidence="5">
    <location>
        <position position="143"/>
    </location>
</feature>
<dbReference type="Proteomes" id="UP001145069">
    <property type="component" value="Unassembled WGS sequence"/>
</dbReference>
<feature type="binding site" evidence="5">
    <location>
        <begin position="46"/>
        <end position="48"/>
    </location>
    <ligand>
        <name>3-dehydroquinate</name>
        <dbReference type="ChEBI" id="CHEBI:32364"/>
    </ligand>
</feature>
<evidence type="ECO:0000256" key="3">
    <source>
        <dbReference type="ARBA" id="ARBA00023239"/>
    </source>
</evidence>
<dbReference type="PROSITE" id="PS01028">
    <property type="entry name" value="DEHYDROQUINASE_I"/>
    <property type="match status" value="1"/>
</dbReference>
<evidence type="ECO:0000313" key="6">
    <source>
        <dbReference type="EMBL" id="MDC3416196.1"/>
    </source>
</evidence>
<feature type="active site" description="Schiff-base intermediate with substrate" evidence="5">
    <location>
        <position position="170"/>
    </location>
</feature>
<dbReference type="GO" id="GO:0008652">
    <property type="term" value="P:amino acid biosynthetic process"/>
    <property type="evidence" value="ECO:0007669"/>
    <property type="project" value="UniProtKB-KW"/>
</dbReference>
<name>A0A9X3WD26_9BACI</name>
<comment type="catalytic activity">
    <reaction evidence="1 5">
        <text>3-dehydroquinate = 3-dehydroshikimate + H2O</text>
        <dbReference type="Rhea" id="RHEA:21096"/>
        <dbReference type="ChEBI" id="CHEBI:15377"/>
        <dbReference type="ChEBI" id="CHEBI:16630"/>
        <dbReference type="ChEBI" id="CHEBI:32364"/>
        <dbReference type="EC" id="4.2.1.10"/>
    </reaction>
</comment>
<sequence>MQVVKVKDITIGEGRPKICVPLVGRSVEELVAEAQYINALAIDVVEWRVDFFEKVDQLASVSEALASIRAIIQDVPLIFTFRTAQEGGEREISVSDYVALNKTIIRTGLIDLVDVELFLDKTAVKELIDEAHQHQVFVIVSNHDFTKTPDKEEIVSRLKQAQAIGADIPKIAVMPRNRTDVLTLLDATLTMHQQFADRPIITMSMAGQGVISRLAGEVFGSAITFAAAKKASAPGQVSVDDLRHSLELLHQGFVG</sequence>
<accession>A0A9X3WD26</accession>
<keyword evidence="4 5" id="KW-0704">Schiff base</keyword>
<feature type="binding site" evidence="5">
    <location>
        <position position="82"/>
    </location>
    <ligand>
        <name>3-dehydroquinate</name>
        <dbReference type="ChEBI" id="CHEBI:32364"/>
    </ligand>
</feature>
<dbReference type="GO" id="GO:0046279">
    <property type="term" value="P:3,4-dihydroxybenzoate biosynthetic process"/>
    <property type="evidence" value="ECO:0007669"/>
    <property type="project" value="TreeGrafter"/>
</dbReference>
<dbReference type="NCBIfam" id="TIGR01093">
    <property type="entry name" value="aroD"/>
    <property type="match status" value="1"/>
</dbReference>
<dbReference type="InterPro" id="IPR013785">
    <property type="entry name" value="Aldolase_TIM"/>
</dbReference>
<dbReference type="Gene3D" id="3.20.20.70">
    <property type="entry name" value="Aldolase class I"/>
    <property type="match status" value="1"/>
</dbReference>
<dbReference type="GO" id="GO:0003855">
    <property type="term" value="F:3-dehydroquinate dehydratase activity"/>
    <property type="evidence" value="ECO:0007669"/>
    <property type="project" value="UniProtKB-UniRule"/>
</dbReference>
<comment type="caution">
    <text evidence="5">Lacks conserved residue(s) required for the propagation of feature annotation.</text>
</comment>
<feature type="binding site" evidence="5">
    <location>
        <position position="236"/>
    </location>
    <ligand>
        <name>3-dehydroquinate</name>
        <dbReference type="ChEBI" id="CHEBI:32364"/>
    </ligand>
</feature>
<dbReference type="CDD" id="cd00502">
    <property type="entry name" value="DHQase_I"/>
    <property type="match status" value="1"/>
</dbReference>
<gene>
    <name evidence="5 6" type="primary">aroD</name>
    <name evidence="6" type="ORF">NC799_04635</name>
</gene>
<dbReference type="EMBL" id="JAMQKC010000002">
    <property type="protein sequence ID" value="MDC3416196.1"/>
    <property type="molecule type" value="Genomic_DNA"/>
</dbReference>
<feature type="binding site" evidence="5">
    <location>
        <position position="213"/>
    </location>
    <ligand>
        <name>3-dehydroquinate</name>
        <dbReference type="ChEBI" id="CHEBI:32364"/>
    </ligand>
</feature>
<evidence type="ECO:0000256" key="2">
    <source>
        <dbReference type="ARBA" id="ARBA00023141"/>
    </source>
</evidence>
<dbReference type="InterPro" id="IPR018508">
    <property type="entry name" value="3-dehydroquinate_DH_AS"/>
</dbReference>
<protein>
    <recommendedName>
        <fullName evidence="5">3-dehydroquinate dehydratase</fullName>
        <shortName evidence="5">3-dehydroquinase</shortName>
        <ecNumber evidence="5">4.2.1.10</ecNumber>
    </recommendedName>
    <alternativeName>
        <fullName evidence="5">Type I DHQase</fullName>
    </alternativeName>
    <alternativeName>
        <fullName evidence="5">Type I dehydroquinase</fullName>
        <shortName evidence="5">DHQ1</shortName>
    </alternativeName>
</protein>
<dbReference type="GO" id="GO:0009423">
    <property type="term" value="P:chorismate biosynthetic process"/>
    <property type="evidence" value="ECO:0007669"/>
    <property type="project" value="UniProtKB-UniRule"/>
</dbReference>
<evidence type="ECO:0000256" key="1">
    <source>
        <dbReference type="ARBA" id="ARBA00001864"/>
    </source>
</evidence>
<keyword evidence="5" id="KW-0028">Amino-acid biosynthesis</keyword>
<comment type="pathway">
    <text evidence="5">Metabolic intermediate biosynthesis; chorismate biosynthesis; chorismate from D-erythrose 4-phosphate and phosphoenolpyruvate: step 3/7.</text>
</comment>
<dbReference type="GO" id="GO:0009073">
    <property type="term" value="P:aromatic amino acid family biosynthetic process"/>
    <property type="evidence" value="ECO:0007669"/>
    <property type="project" value="UniProtKB-KW"/>
</dbReference>
<evidence type="ECO:0000313" key="7">
    <source>
        <dbReference type="Proteomes" id="UP001145069"/>
    </source>
</evidence>
<dbReference type="SUPFAM" id="SSF51569">
    <property type="entry name" value="Aldolase"/>
    <property type="match status" value="1"/>
</dbReference>
<comment type="subunit">
    <text evidence="5">Homodimer.</text>
</comment>
<dbReference type="EC" id="4.2.1.10" evidence="5"/>
<dbReference type="FunFam" id="3.20.20.70:FF:000047">
    <property type="entry name" value="3-dehydroquinate dehydratase"/>
    <property type="match status" value="1"/>
</dbReference>
<dbReference type="InterPro" id="IPR001381">
    <property type="entry name" value="DHquinase_I"/>
</dbReference>
<dbReference type="AlphaFoldDB" id="A0A9X3WD26"/>
<dbReference type="InterPro" id="IPR050146">
    <property type="entry name" value="Type-I_3-dehydroquinase"/>
</dbReference>
<feature type="binding site" evidence="5">
    <location>
        <position position="232"/>
    </location>
    <ligand>
        <name>3-dehydroquinate</name>
        <dbReference type="ChEBI" id="CHEBI:32364"/>
    </ligand>
</feature>
<dbReference type="Pfam" id="PF01487">
    <property type="entry name" value="DHquinase_I"/>
    <property type="match status" value="1"/>
</dbReference>
<organism evidence="6 7">
    <name type="scientific">Aquibacillus salsiterrae</name>
    <dbReference type="NCBI Taxonomy" id="2950439"/>
    <lineage>
        <taxon>Bacteria</taxon>
        <taxon>Bacillati</taxon>
        <taxon>Bacillota</taxon>
        <taxon>Bacilli</taxon>
        <taxon>Bacillales</taxon>
        <taxon>Bacillaceae</taxon>
        <taxon>Aquibacillus</taxon>
    </lineage>
</organism>
<dbReference type="PANTHER" id="PTHR43699:SF1">
    <property type="entry name" value="3-DEHYDROQUINATE DEHYDRATASE"/>
    <property type="match status" value="1"/>
</dbReference>
<comment type="caution">
    <text evidence="6">The sequence shown here is derived from an EMBL/GenBank/DDBJ whole genome shotgun (WGS) entry which is preliminary data.</text>
</comment>
<reference evidence="6" key="1">
    <citation type="submission" date="2022-06" db="EMBL/GenBank/DDBJ databases">
        <title>Aquibacillus sp. a new bacterium isolated from soil saline samples.</title>
        <authorList>
            <person name="Galisteo C."/>
            <person name="De La Haba R."/>
            <person name="Sanchez-Porro C."/>
            <person name="Ventosa A."/>
        </authorList>
    </citation>
    <scope>NUCLEOTIDE SEQUENCE</scope>
    <source>
        <strain evidence="6">3ASR75-54</strain>
    </source>
</reference>
<keyword evidence="2 5" id="KW-0057">Aromatic amino acid biosynthesis</keyword>
<proteinExistence type="inferred from homology"/>
<dbReference type="HAMAP" id="MF_00214">
    <property type="entry name" value="AroD"/>
    <property type="match status" value="1"/>
</dbReference>
<evidence type="ECO:0000256" key="4">
    <source>
        <dbReference type="ARBA" id="ARBA00023270"/>
    </source>
</evidence>
<keyword evidence="3 5" id="KW-0456">Lyase</keyword>
<comment type="similarity">
    <text evidence="5">Belongs to the type-I 3-dehydroquinase family.</text>
</comment>
<keyword evidence="7" id="KW-1185">Reference proteome</keyword>
<comment type="function">
    <text evidence="5">Involved in the third step of the chorismate pathway, which leads to the biosynthesis of aromatic amino acids. Catalyzes the cis-dehydration of 3-dehydroquinate (DHQ) and introduces the first double bond of the aromatic ring to yield 3-dehydroshikimate.</text>
</comment>
<dbReference type="RefSeq" id="WP_272445183.1">
    <property type="nucleotide sequence ID" value="NZ_JAMQKC010000002.1"/>
</dbReference>
<evidence type="ECO:0000256" key="5">
    <source>
        <dbReference type="HAMAP-Rule" id="MF_00214"/>
    </source>
</evidence>
<dbReference type="PANTHER" id="PTHR43699">
    <property type="entry name" value="3-DEHYDROQUINATE DEHYDRATASE"/>
    <property type="match status" value="1"/>
</dbReference>